<keyword evidence="4" id="KW-1015">Disulfide bond</keyword>
<dbReference type="EMBL" id="JH611185">
    <property type="protein sequence ID" value="EJP72912.1"/>
    <property type="molecule type" value="Genomic_DNA"/>
</dbReference>
<dbReference type="GO" id="GO:0005886">
    <property type="term" value="C:plasma membrane"/>
    <property type="evidence" value="ECO:0007669"/>
    <property type="project" value="UniProtKB-SubCell"/>
</dbReference>
<comment type="subcellular location">
    <subcellularLocation>
        <location evidence="1">Cell inner membrane</location>
        <topology evidence="1">Single-pass membrane protein</topology>
        <orientation evidence="1">Periplasmic side</orientation>
    </subcellularLocation>
</comment>
<dbReference type="NCBIfam" id="TIGR00385">
    <property type="entry name" value="dsbE"/>
    <property type="match status" value="1"/>
</dbReference>
<keyword evidence="6" id="KW-1133">Transmembrane helix</keyword>
<gene>
    <name evidence="8" type="ORF">NT02SARS_0865</name>
</gene>
<keyword evidence="3" id="KW-0201">Cytochrome c-type biogenesis</keyword>
<dbReference type="InterPro" id="IPR013766">
    <property type="entry name" value="Thioredoxin_domain"/>
</dbReference>
<feature type="transmembrane region" description="Helical" evidence="6">
    <location>
        <begin position="7"/>
        <end position="24"/>
    </location>
</feature>
<dbReference type="Gene3D" id="3.40.30.10">
    <property type="entry name" value="Glutaredoxin"/>
    <property type="match status" value="1"/>
</dbReference>
<dbReference type="InterPro" id="IPR050553">
    <property type="entry name" value="Thioredoxin_ResA/DsbE_sf"/>
</dbReference>
<dbReference type="SUPFAM" id="SSF52833">
    <property type="entry name" value="Thioredoxin-like"/>
    <property type="match status" value="1"/>
</dbReference>
<dbReference type="GO" id="GO:0015036">
    <property type="term" value="F:disulfide oxidoreductase activity"/>
    <property type="evidence" value="ECO:0007669"/>
    <property type="project" value="InterPro"/>
</dbReference>
<dbReference type="GO" id="GO:0030288">
    <property type="term" value="C:outer membrane-bounded periplasmic space"/>
    <property type="evidence" value="ECO:0007669"/>
    <property type="project" value="InterPro"/>
</dbReference>
<dbReference type="HOGENOM" id="CLU_042529_19_1_6"/>
<dbReference type="AlphaFoldDB" id="J4V2Z3"/>
<reference evidence="8 9" key="1">
    <citation type="journal article" date="2012" name="ISME J.">
        <title>Genomic insights to SAR86, an abundant and uncultivated marine bacterial lineage.</title>
        <authorList>
            <person name="Dupont C.L."/>
            <person name="Rusch D.B."/>
            <person name="Yooseph S."/>
            <person name="Lombardo M.J."/>
            <person name="Richter R.A."/>
            <person name="Valas R."/>
            <person name="Novotny M."/>
            <person name="Yee-Greenbaum J."/>
            <person name="Selengut J.D."/>
            <person name="Haft D.H."/>
            <person name="Halpern A.L."/>
            <person name="Lasken R.S."/>
            <person name="Nealson K."/>
            <person name="Friedman R."/>
            <person name="Venter J.C."/>
        </authorList>
    </citation>
    <scope>NUCLEOTIDE SEQUENCE [LARGE SCALE GENOMIC DNA]</scope>
</reference>
<comment type="similarity">
    <text evidence="2">Belongs to the thioredoxin family. DsbE subfamily.</text>
</comment>
<name>J4V2Z3_9GAMM</name>
<dbReference type="Proteomes" id="UP000010116">
    <property type="component" value="Unassembled WGS sequence"/>
</dbReference>
<keyword evidence="5" id="KW-0676">Redox-active center</keyword>
<evidence type="ECO:0000256" key="3">
    <source>
        <dbReference type="ARBA" id="ARBA00022748"/>
    </source>
</evidence>
<dbReference type="Pfam" id="PF08534">
    <property type="entry name" value="Redoxin"/>
    <property type="match status" value="1"/>
</dbReference>
<sequence length="176" mass="20523">MKNIFKLFIILVPATFFIFFYFYLSEEKTYPGFQTDEFAFPNFYLETLDDEKVFLNEQDLPSTGLLNVWASWCITCLVEHPFLMNLKEKDIKIIGLNYKDERLNAQNWLNKYGDPYSEVLYDPKGSLALDLGVTGAPETFLIHNGKIIAHYSGEVNERVWTETFLPIINKNNIKNL</sequence>
<evidence type="ECO:0000256" key="4">
    <source>
        <dbReference type="ARBA" id="ARBA00023157"/>
    </source>
</evidence>
<keyword evidence="6" id="KW-0472">Membrane</keyword>
<feature type="domain" description="Thioredoxin" evidence="7">
    <location>
        <begin position="34"/>
        <end position="169"/>
    </location>
</feature>
<evidence type="ECO:0000256" key="1">
    <source>
        <dbReference type="ARBA" id="ARBA00004383"/>
    </source>
</evidence>
<evidence type="ECO:0000313" key="8">
    <source>
        <dbReference type="EMBL" id="EJP72912.1"/>
    </source>
</evidence>
<evidence type="ECO:0000313" key="9">
    <source>
        <dbReference type="Proteomes" id="UP000010116"/>
    </source>
</evidence>
<organism evidence="8 9">
    <name type="scientific">SAR86 cluster bacterium SAR86B</name>
    <dbReference type="NCBI Taxonomy" id="1123867"/>
    <lineage>
        <taxon>Bacteria</taxon>
        <taxon>Pseudomonadati</taxon>
        <taxon>Pseudomonadota</taxon>
        <taxon>Gammaproteobacteria</taxon>
        <taxon>SAR86 cluster</taxon>
    </lineage>
</organism>
<keyword evidence="6" id="KW-0812">Transmembrane</keyword>
<evidence type="ECO:0000256" key="2">
    <source>
        <dbReference type="ARBA" id="ARBA00007758"/>
    </source>
</evidence>
<dbReference type="GO" id="GO:0017004">
    <property type="term" value="P:cytochrome complex assembly"/>
    <property type="evidence" value="ECO:0007669"/>
    <property type="project" value="UniProtKB-KW"/>
</dbReference>
<evidence type="ECO:0000256" key="5">
    <source>
        <dbReference type="ARBA" id="ARBA00023284"/>
    </source>
</evidence>
<evidence type="ECO:0000259" key="7">
    <source>
        <dbReference type="PROSITE" id="PS51352"/>
    </source>
</evidence>
<evidence type="ECO:0000256" key="6">
    <source>
        <dbReference type="SAM" id="Phobius"/>
    </source>
</evidence>
<dbReference type="PANTHER" id="PTHR42852:SF6">
    <property type="entry name" value="THIOL:DISULFIDE INTERCHANGE PROTEIN DSBE"/>
    <property type="match status" value="1"/>
</dbReference>
<dbReference type="InterPro" id="IPR036249">
    <property type="entry name" value="Thioredoxin-like_sf"/>
</dbReference>
<dbReference type="PROSITE" id="PS51352">
    <property type="entry name" value="THIOREDOXIN_2"/>
    <property type="match status" value="1"/>
</dbReference>
<proteinExistence type="inferred from homology"/>
<protein>
    <submittedName>
        <fullName evidence="8">Thiol:disulfide interchange protein DsbE</fullName>
    </submittedName>
</protein>
<dbReference type="InterPro" id="IPR013740">
    <property type="entry name" value="Redoxin"/>
</dbReference>
<dbReference type="InterPro" id="IPR004799">
    <property type="entry name" value="Periplasmic_diS_OxRdtase_DsbE"/>
</dbReference>
<dbReference type="PANTHER" id="PTHR42852">
    <property type="entry name" value="THIOL:DISULFIDE INTERCHANGE PROTEIN DSBE"/>
    <property type="match status" value="1"/>
</dbReference>
<accession>J4V2Z3</accession>
<dbReference type="CDD" id="cd03010">
    <property type="entry name" value="TlpA_like_DsbE"/>
    <property type="match status" value="1"/>
</dbReference>